<dbReference type="InterPro" id="IPR006143">
    <property type="entry name" value="RND_pump_MFP"/>
</dbReference>
<feature type="domain" description="Multidrug resistance protein MdtA-like C-terminal permuted SH3" evidence="4">
    <location>
        <begin position="293"/>
        <end position="352"/>
    </location>
</feature>
<dbReference type="PANTHER" id="PTHR30469">
    <property type="entry name" value="MULTIDRUG RESISTANCE PROTEIN MDTA"/>
    <property type="match status" value="1"/>
</dbReference>
<evidence type="ECO:0000259" key="3">
    <source>
        <dbReference type="Pfam" id="PF25954"/>
    </source>
</evidence>
<dbReference type="AlphaFoldDB" id="S2D077"/>
<feature type="domain" description="CusB-like beta-barrel" evidence="3">
    <location>
        <begin position="216"/>
        <end position="286"/>
    </location>
</feature>
<evidence type="ECO:0000259" key="4">
    <source>
        <dbReference type="Pfam" id="PF25967"/>
    </source>
</evidence>
<gene>
    <name evidence="6" type="ORF">A33Q_4367</name>
</gene>
<evidence type="ECO:0000313" key="6">
    <source>
        <dbReference type="EMBL" id="EOZ92274.1"/>
    </source>
</evidence>
<evidence type="ECO:0000313" key="7">
    <source>
        <dbReference type="Proteomes" id="UP000006073"/>
    </source>
</evidence>
<dbReference type="Gene3D" id="2.40.50.100">
    <property type="match status" value="1"/>
</dbReference>
<dbReference type="GO" id="GO:1990281">
    <property type="term" value="C:efflux pump complex"/>
    <property type="evidence" value="ECO:0007669"/>
    <property type="project" value="TreeGrafter"/>
</dbReference>
<dbReference type="NCBIfam" id="TIGR01730">
    <property type="entry name" value="RND_mfp"/>
    <property type="match status" value="1"/>
</dbReference>
<dbReference type="Gene3D" id="1.10.287.470">
    <property type="entry name" value="Helix hairpin bin"/>
    <property type="match status" value="1"/>
</dbReference>
<comment type="similarity">
    <text evidence="1">Belongs to the membrane fusion protein (MFP) (TC 8.A.1) family.</text>
</comment>
<dbReference type="Gene3D" id="2.40.420.20">
    <property type="match status" value="1"/>
</dbReference>
<accession>S2D077</accession>
<keyword evidence="7" id="KW-1185">Reference proteome</keyword>
<proteinExistence type="inferred from homology"/>
<dbReference type="STRING" id="1189612.A33Q_4367"/>
<dbReference type="GO" id="GO:0015562">
    <property type="term" value="F:efflux transmembrane transporter activity"/>
    <property type="evidence" value="ECO:0007669"/>
    <property type="project" value="TreeGrafter"/>
</dbReference>
<dbReference type="SUPFAM" id="SSF111369">
    <property type="entry name" value="HlyD-like secretion proteins"/>
    <property type="match status" value="1"/>
</dbReference>
<evidence type="ECO:0000256" key="1">
    <source>
        <dbReference type="ARBA" id="ARBA00009477"/>
    </source>
</evidence>
<dbReference type="InterPro" id="IPR058627">
    <property type="entry name" value="MdtA-like_C"/>
</dbReference>
<dbReference type="Gene3D" id="2.40.30.170">
    <property type="match status" value="1"/>
</dbReference>
<dbReference type="eggNOG" id="COG0845">
    <property type="taxonomic scope" value="Bacteria"/>
</dbReference>
<evidence type="ECO:0000256" key="2">
    <source>
        <dbReference type="SAM" id="Phobius"/>
    </source>
</evidence>
<keyword evidence="2" id="KW-0472">Membrane</keyword>
<name>S2D077_INDAL</name>
<dbReference type="InterPro" id="IPR058647">
    <property type="entry name" value="BSH_CzcB-like"/>
</dbReference>
<dbReference type="Pfam" id="PF25954">
    <property type="entry name" value="Beta-barrel_RND_2"/>
    <property type="match status" value="1"/>
</dbReference>
<organism evidence="6 7">
    <name type="scientific">Indibacter alkaliphilus (strain CCUG 57479 / KCTC 22604 / LW1)</name>
    <dbReference type="NCBI Taxonomy" id="1189612"/>
    <lineage>
        <taxon>Bacteria</taxon>
        <taxon>Pseudomonadati</taxon>
        <taxon>Bacteroidota</taxon>
        <taxon>Cytophagia</taxon>
        <taxon>Cytophagales</taxon>
        <taxon>Cyclobacteriaceae</taxon>
    </lineage>
</organism>
<feature type="domain" description="CzcB-like barrel-sandwich hybrid" evidence="5">
    <location>
        <begin position="83"/>
        <end position="208"/>
    </location>
</feature>
<dbReference type="InterPro" id="IPR058792">
    <property type="entry name" value="Beta-barrel_RND_2"/>
</dbReference>
<evidence type="ECO:0000259" key="5">
    <source>
        <dbReference type="Pfam" id="PF25973"/>
    </source>
</evidence>
<dbReference type="Pfam" id="PF25967">
    <property type="entry name" value="RND-MFP_C"/>
    <property type="match status" value="1"/>
</dbReference>
<reference evidence="6 7" key="1">
    <citation type="journal article" date="2013" name="Genome Announc.">
        <title>Draft Genome Sequence of Indibacter alkaliphilus Strain LW1T, Isolated from Lonar Lake, a Haloalkaline Lake in the Buldana District of Maharashtra, India.</title>
        <authorList>
            <person name="Singh A."/>
            <person name="Kumar Jangir P."/>
            <person name="Sharma R."/>
            <person name="Singh A."/>
            <person name="Kumar Pinnaka A."/>
            <person name="Shivaji S."/>
        </authorList>
    </citation>
    <scope>NUCLEOTIDE SEQUENCE [LARGE SCALE GENOMIC DNA]</scope>
    <source>
        <strain evidence="7">CCUG 57479 / KCTC 22604 / LW1</strain>
    </source>
</reference>
<dbReference type="EMBL" id="ALWO02000052">
    <property type="protein sequence ID" value="EOZ92274.1"/>
    <property type="molecule type" value="Genomic_DNA"/>
</dbReference>
<dbReference type="Pfam" id="PF25973">
    <property type="entry name" value="BSH_CzcB"/>
    <property type="match status" value="1"/>
</dbReference>
<feature type="transmembrane region" description="Helical" evidence="2">
    <location>
        <begin position="12"/>
        <end position="29"/>
    </location>
</feature>
<sequence length="367" mass="40624">MYQPRMKKQTKILLTVAIIAVVAVIFIYPRKDQIFGNASQGSSSPTGGTAGAGQVLPVNVVELRPERLENNLSVTGTVLPNETVNLRPEISGLVTKIAFREGEFVKKGTPLVYLNDDELRAQYQRLEYTKKLFESQENRQKQLLEKEAISQEEYDIVLNQFNTNLSDMNLIEAQLNKTVVRAPFDGILGLRQVSEGSVISTTDVIASIVNIDPIKIEFSIPERYAGMVELGSKIFFSSEAGGQQVEGTVYAFEPTIDSGTRTLRLRATSPNRDRKFLPGMFVRIKFVLGVEENAFLVPAESVVPELNGYKVFVSNAEGVVEEKQVSIGTRTETQVQIVDGLKEGDLVLTTGVLQVRTGMTVNYNKIN</sequence>
<keyword evidence="2" id="KW-0812">Transmembrane</keyword>
<keyword evidence="2" id="KW-1133">Transmembrane helix</keyword>
<dbReference type="Proteomes" id="UP000006073">
    <property type="component" value="Unassembled WGS sequence"/>
</dbReference>
<comment type="caution">
    <text evidence="6">The sequence shown here is derived from an EMBL/GenBank/DDBJ whole genome shotgun (WGS) entry which is preliminary data.</text>
</comment>
<dbReference type="PANTHER" id="PTHR30469:SF36">
    <property type="entry name" value="BLL3903 PROTEIN"/>
    <property type="match status" value="1"/>
</dbReference>
<protein>
    <submittedName>
        <fullName evidence="6">Co/Zn/Cd efflux system membrane fusion protein</fullName>
    </submittedName>
</protein>